<evidence type="ECO:0000313" key="2">
    <source>
        <dbReference type="Proteomes" id="UP000183567"/>
    </source>
</evidence>
<dbReference type="Gene3D" id="3.80.10.10">
    <property type="entry name" value="Ribonuclease Inhibitor"/>
    <property type="match status" value="1"/>
</dbReference>
<dbReference type="Proteomes" id="UP000183567">
    <property type="component" value="Unassembled WGS sequence"/>
</dbReference>
<keyword evidence="2" id="KW-1185">Reference proteome</keyword>
<dbReference type="InterPro" id="IPR032675">
    <property type="entry name" value="LRR_dom_sf"/>
</dbReference>
<organism evidence="1 2">
    <name type="scientific">Rhizopogon vesiculosus</name>
    <dbReference type="NCBI Taxonomy" id="180088"/>
    <lineage>
        <taxon>Eukaryota</taxon>
        <taxon>Fungi</taxon>
        <taxon>Dikarya</taxon>
        <taxon>Basidiomycota</taxon>
        <taxon>Agaricomycotina</taxon>
        <taxon>Agaricomycetes</taxon>
        <taxon>Agaricomycetidae</taxon>
        <taxon>Boletales</taxon>
        <taxon>Suillineae</taxon>
        <taxon>Rhizopogonaceae</taxon>
        <taxon>Rhizopogon</taxon>
    </lineage>
</organism>
<evidence type="ECO:0000313" key="1">
    <source>
        <dbReference type="EMBL" id="OJA11501.1"/>
    </source>
</evidence>
<gene>
    <name evidence="1" type="ORF">AZE42_06617</name>
</gene>
<dbReference type="EMBL" id="LVVM01005038">
    <property type="protein sequence ID" value="OJA11501.1"/>
    <property type="molecule type" value="Genomic_DNA"/>
</dbReference>
<protein>
    <recommendedName>
        <fullName evidence="3">F-box domain-containing protein</fullName>
    </recommendedName>
</protein>
<proteinExistence type="predicted"/>
<reference evidence="1 2" key="1">
    <citation type="submission" date="2016-03" db="EMBL/GenBank/DDBJ databases">
        <title>Comparative genomics of the ectomycorrhizal sister species Rhizopogon vinicolor and Rhizopogon vesiculosus (Basidiomycota: Boletales) reveals a divergence of the mating type B locus.</title>
        <authorList>
            <person name="Mujic A.B."/>
            <person name="Kuo A."/>
            <person name="Tritt A."/>
            <person name="Lipzen A."/>
            <person name="Chen C."/>
            <person name="Johnson J."/>
            <person name="Sharma A."/>
            <person name="Barry K."/>
            <person name="Grigoriev I.V."/>
            <person name="Spatafora J.W."/>
        </authorList>
    </citation>
    <scope>NUCLEOTIDE SEQUENCE [LARGE SCALE GENOMIC DNA]</scope>
    <source>
        <strain evidence="1 2">AM-OR11-056</strain>
    </source>
</reference>
<dbReference type="AlphaFoldDB" id="A0A1J8PRH4"/>
<comment type="caution">
    <text evidence="1">The sequence shown here is derived from an EMBL/GenBank/DDBJ whole genome shotgun (WGS) entry which is preliminary data.</text>
</comment>
<sequence length="569" mass="63603">MVTSAVLARRDGFWLMNDSGITPSLPASVRIMSISELKWNIFQLVNLWEPTARKQTLLALALTCESFTGPALDFLWRELDGLGPLIRCLPSSLWKLDKRELEFQRAVTFDDWSIFCKYNHRVRSLRMRWSSYRVGTGIWDAFGCPPFSPPLLPNLTSLEWYAPSRAFPCIRSFVTQKLTTLNIDTYYPGFEYGPSFQSILSCIPMLCPSVSHFELKSKSGSGDVSLALQCWSHLISVKPGKFSDAALLHLSNLPSLRELYLKLHSTPIAADTQKLLQHPAFSALHKLDVTCESLAPLDAFFETLSISPEILSLAISTIDGEDSALPASISRISNACTYSALKHLRIIMDSMNGDSNISISAAVFQPLCALRNLRKFELEVEGDVQLDDATLLQLAKAWPLLEELVIRGEYEGPSNSQDTTSDAFVSLLQHCPHLTSIGITLDWSAVDRRHISPRIPYQGFAHKALSHADFGSSRIRHVTGVAGFISAIAPKLEGIFGWDYDNHHNHEDYDMYSARWNAVHRLVKAFRMVREQERGMMLSAGENVVSDVSGGEESEEYSGGEDELYGLDF</sequence>
<name>A0A1J8PRH4_9AGAM</name>
<accession>A0A1J8PRH4</accession>
<dbReference type="SUPFAM" id="SSF52047">
    <property type="entry name" value="RNI-like"/>
    <property type="match status" value="1"/>
</dbReference>
<dbReference type="OrthoDB" id="3255541at2759"/>
<evidence type="ECO:0008006" key="3">
    <source>
        <dbReference type="Google" id="ProtNLM"/>
    </source>
</evidence>